<accession>A0A811U374</accession>
<dbReference type="Proteomes" id="UP000606786">
    <property type="component" value="Unassembled WGS sequence"/>
</dbReference>
<proteinExistence type="predicted"/>
<organism evidence="2 3">
    <name type="scientific">Ceratitis capitata</name>
    <name type="common">Mediterranean fruit fly</name>
    <name type="synonym">Tephritis capitata</name>
    <dbReference type="NCBI Taxonomy" id="7213"/>
    <lineage>
        <taxon>Eukaryota</taxon>
        <taxon>Metazoa</taxon>
        <taxon>Ecdysozoa</taxon>
        <taxon>Arthropoda</taxon>
        <taxon>Hexapoda</taxon>
        <taxon>Insecta</taxon>
        <taxon>Pterygota</taxon>
        <taxon>Neoptera</taxon>
        <taxon>Endopterygota</taxon>
        <taxon>Diptera</taxon>
        <taxon>Brachycera</taxon>
        <taxon>Muscomorpha</taxon>
        <taxon>Tephritoidea</taxon>
        <taxon>Tephritidae</taxon>
        <taxon>Ceratitis</taxon>
        <taxon>Ceratitis</taxon>
    </lineage>
</organism>
<sequence length="175" mass="19600">MTPNDDRPPLGPSTVTQTEPATVSQSLNPIATLLKSLSSSHSLTSWHTTNIFVLVRSRFVIISNDERPRGFYRRNSSTDPTCFLVGCEQTTDSQSGSQKRHSLLRLSNSSSAAAAVAKQSKKKPKQSLLRRRRRDDDSFLLQYTSEYDDDAVAANKVFATLVMWMANRRRFVSTS</sequence>
<evidence type="ECO:0000313" key="2">
    <source>
        <dbReference type="EMBL" id="CAD6993592.1"/>
    </source>
</evidence>
<feature type="region of interest" description="Disordered" evidence="1">
    <location>
        <begin position="1"/>
        <end position="22"/>
    </location>
</feature>
<dbReference type="EMBL" id="CAJHJT010000001">
    <property type="protein sequence ID" value="CAD6993592.1"/>
    <property type="molecule type" value="Genomic_DNA"/>
</dbReference>
<dbReference type="AlphaFoldDB" id="A0A811U374"/>
<gene>
    <name evidence="2" type="ORF">CCAP1982_LOCUS2402</name>
</gene>
<comment type="caution">
    <text evidence="2">The sequence shown here is derived from an EMBL/GenBank/DDBJ whole genome shotgun (WGS) entry which is preliminary data.</text>
</comment>
<protein>
    <submittedName>
        <fullName evidence="2">(Mediterranean fruit fly) hypothetical protein</fullName>
    </submittedName>
</protein>
<feature type="compositionally biased region" description="Polar residues" evidence="1">
    <location>
        <begin position="13"/>
        <end position="22"/>
    </location>
</feature>
<evidence type="ECO:0000256" key="1">
    <source>
        <dbReference type="SAM" id="MobiDB-lite"/>
    </source>
</evidence>
<name>A0A811U374_CERCA</name>
<keyword evidence="3" id="KW-1185">Reference proteome</keyword>
<reference evidence="2" key="1">
    <citation type="submission" date="2020-11" db="EMBL/GenBank/DDBJ databases">
        <authorList>
            <person name="Whitehead M."/>
        </authorList>
    </citation>
    <scope>NUCLEOTIDE SEQUENCE</scope>
    <source>
        <strain evidence="2">EGII</strain>
    </source>
</reference>
<evidence type="ECO:0000313" key="3">
    <source>
        <dbReference type="Proteomes" id="UP000606786"/>
    </source>
</evidence>